<gene>
    <name evidence="2" type="ORF">LIER_39439</name>
</gene>
<protein>
    <submittedName>
        <fullName evidence="2">Uncharacterized protein</fullName>
    </submittedName>
</protein>
<dbReference type="Proteomes" id="UP001454036">
    <property type="component" value="Unassembled WGS sequence"/>
</dbReference>
<sequence>MGLKLVNGEWKRTKERDQKETREKMAMGIEGLEDQLSLLTTEVFKSSKRVTRIGEKLIDMDLNSDEEDEESDNIEDEDGESAQDVLGSDENEENNSEDAKTLEKDDDSLESDKEVSKEDTEQSECHSEEPVDKGKDPADNLEEVVEDDSNEVPLVQKWKKLRLNTPAGVPLEQVKEFLLVSSWRNLSKVQPHQNLLLLPKAKGKCVNAKGIHLKFG</sequence>
<comment type="caution">
    <text evidence="2">The sequence shown here is derived from an EMBL/GenBank/DDBJ whole genome shotgun (WGS) entry which is preliminary data.</text>
</comment>
<feature type="compositionally biased region" description="Acidic residues" evidence="1">
    <location>
        <begin position="62"/>
        <end position="96"/>
    </location>
</feature>
<accession>A0AAV3QHL9</accession>
<reference evidence="2 3" key="1">
    <citation type="submission" date="2024-01" db="EMBL/GenBank/DDBJ databases">
        <title>The complete chloroplast genome sequence of Lithospermum erythrorhizon: insights into the phylogenetic relationship among Boraginaceae species and the maternal lineages of purple gromwells.</title>
        <authorList>
            <person name="Okada T."/>
            <person name="Watanabe K."/>
        </authorList>
    </citation>
    <scope>NUCLEOTIDE SEQUENCE [LARGE SCALE GENOMIC DNA]</scope>
</reference>
<feature type="compositionally biased region" description="Acidic residues" evidence="1">
    <location>
        <begin position="139"/>
        <end position="149"/>
    </location>
</feature>
<name>A0AAV3QHL9_LITER</name>
<keyword evidence="3" id="KW-1185">Reference proteome</keyword>
<feature type="compositionally biased region" description="Basic and acidic residues" evidence="1">
    <location>
        <begin position="9"/>
        <end position="22"/>
    </location>
</feature>
<feature type="compositionally biased region" description="Basic and acidic residues" evidence="1">
    <location>
        <begin position="110"/>
        <end position="138"/>
    </location>
</feature>
<feature type="region of interest" description="Disordered" evidence="1">
    <location>
        <begin position="54"/>
        <end position="149"/>
    </location>
</feature>
<organism evidence="2 3">
    <name type="scientific">Lithospermum erythrorhizon</name>
    <name type="common">Purple gromwell</name>
    <name type="synonym">Lithospermum officinale var. erythrorhizon</name>
    <dbReference type="NCBI Taxonomy" id="34254"/>
    <lineage>
        <taxon>Eukaryota</taxon>
        <taxon>Viridiplantae</taxon>
        <taxon>Streptophyta</taxon>
        <taxon>Embryophyta</taxon>
        <taxon>Tracheophyta</taxon>
        <taxon>Spermatophyta</taxon>
        <taxon>Magnoliopsida</taxon>
        <taxon>eudicotyledons</taxon>
        <taxon>Gunneridae</taxon>
        <taxon>Pentapetalae</taxon>
        <taxon>asterids</taxon>
        <taxon>lamiids</taxon>
        <taxon>Boraginales</taxon>
        <taxon>Boraginaceae</taxon>
        <taxon>Boraginoideae</taxon>
        <taxon>Lithospermeae</taxon>
        <taxon>Lithospermum</taxon>
    </lineage>
</organism>
<proteinExistence type="predicted"/>
<dbReference type="EMBL" id="BAABME010021177">
    <property type="protein sequence ID" value="GAA0162602.1"/>
    <property type="molecule type" value="Genomic_DNA"/>
</dbReference>
<dbReference type="AlphaFoldDB" id="A0AAV3QHL9"/>
<evidence type="ECO:0000256" key="1">
    <source>
        <dbReference type="SAM" id="MobiDB-lite"/>
    </source>
</evidence>
<feature type="region of interest" description="Disordered" evidence="1">
    <location>
        <begin position="1"/>
        <end position="22"/>
    </location>
</feature>
<evidence type="ECO:0000313" key="3">
    <source>
        <dbReference type="Proteomes" id="UP001454036"/>
    </source>
</evidence>
<evidence type="ECO:0000313" key="2">
    <source>
        <dbReference type="EMBL" id="GAA0162602.1"/>
    </source>
</evidence>